<dbReference type="Gene3D" id="6.10.250.3150">
    <property type="match status" value="1"/>
</dbReference>
<organism evidence="5 6">
    <name type="scientific">Candidatus Cryptobacteroides avistercoris</name>
    <dbReference type="NCBI Taxonomy" id="2840758"/>
    <lineage>
        <taxon>Bacteria</taxon>
        <taxon>Pseudomonadati</taxon>
        <taxon>Bacteroidota</taxon>
        <taxon>Bacteroidia</taxon>
        <taxon>Bacteroidales</taxon>
        <taxon>Candidatus Cryptobacteroides</taxon>
    </lineage>
</organism>
<evidence type="ECO:0000256" key="2">
    <source>
        <dbReference type="SAM" id="Coils"/>
    </source>
</evidence>
<proteinExistence type="predicted"/>
<dbReference type="EMBL" id="JADILW010000020">
    <property type="protein sequence ID" value="MBO8479749.1"/>
    <property type="molecule type" value="Genomic_DNA"/>
</dbReference>
<dbReference type="PANTHER" id="PTHR21666">
    <property type="entry name" value="PEPTIDASE-RELATED"/>
    <property type="match status" value="1"/>
</dbReference>
<dbReference type="Gene3D" id="2.70.70.10">
    <property type="entry name" value="Glucose Permease (Domain IIA)"/>
    <property type="match status" value="1"/>
</dbReference>
<feature type="signal peptide" evidence="3">
    <location>
        <begin position="1"/>
        <end position="22"/>
    </location>
</feature>
<evidence type="ECO:0000313" key="5">
    <source>
        <dbReference type="EMBL" id="MBO8479749.1"/>
    </source>
</evidence>
<gene>
    <name evidence="5" type="ORF">IAB76_01355</name>
</gene>
<accession>A0A9D9NN02</accession>
<evidence type="ECO:0000259" key="4">
    <source>
        <dbReference type="Pfam" id="PF01551"/>
    </source>
</evidence>
<feature type="domain" description="M23ase beta-sheet core" evidence="4">
    <location>
        <begin position="314"/>
        <end position="405"/>
    </location>
</feature>
<name>A0A9D9NN02_9BACT</name>
<dbReference type="CDD" id="cd12797">
    <property type="entry name" value="M23_peptidase"/>
    <property type="match status" value="1"/>
</dbReference>
<feature type="coiled-coil region" evidence="2">
    <location>
        <begin position="177"/>
        <end position="246"/>
    </location>
</feature>
<dbReference type="GO" id="GO:0004222">
    <property type="term" value="F:metalloendopeptidase activity"/>
    <property type="evidence" value="ECO:0007669"/>
    <property type="project" value="TreeGrafter"/>
</dbReference>
<comment type="caution">
    <text evidence="5">The sequence shown here is derived from an EMBL/GenBank/DDBJ whole genome shotgun (WGS) entry which is preliminary data.</text>
</comment>
<dbReference type="PANTHER" id="PTHR21666:SF289">
    <property type="entry name" value="L-ALA--D-GLU ENDOPEPTIDASE"/>
    <property type="match status" value="1"/>
</dbReference>
<feature type="coiled-coil region" evidence="2">
    <location>
        <begin position="25"/>
        <end position="52"/>
    </location>
</feature>
<dbReference type="SUPFAM" id="SSF51261">
    <property type="entry name" value="Duplicated hybrid motif"/>
    <property type="match status" value="1"/>
</dbReference>
<dbReference type="Proteomes" id="UP000823769">
    <property type="component" value="Unassembled WGS sequence"/>
</dbReference>
<dbReference type="InterPro" id="IPR011055">
    <property type="entry name" value="Dup_hybrid_motif"/>
</dbReference>
<reference evidence="5" key="2">
    <citation type="journal article" date="2021" name="PeerJ">
        <title>Extensive microbial diversity within the chicken gut microbiome revealed by metagenomics and culture.</title>
        <authorList>
            <person name="Gilroy R."/>
            <person name="Ravi A."/>
            <person name="Getino M."/>
            <person name="Pursley I."/>
            <person name="Horton D.L."/>
            <person name="Alikhan N.F."/>
            <person name="Baker D."/>
            <person name="Gharbi K."/>
            <person name="Hall N."/>
            <person name="Watson M."/>
            <person name="Adriaenssens E.M."/>
            <person name="Foster-Nyarko E."/>
            <person name="Jarju S."/>
            <person name="Secka A."/>
            <person name="Antonio M."/>
            <person name="Oren A."/>
            <person name="Chaudhuri R.R."/>
            <person name="La Ragione R."/>
            <person name="Hildebrand F."/>
            <person name="Pallen M.J."/>
        </authorList>
    </citation>
    <scope>NUCLEOTIDE SEQUENCE</scope>
    <source>
        <strain evidence="5">B3-1481</strain>
    </source>
</reference>
<evidence type="ECO:0000256" key="1">
    <source>
        <dbReference type="ARBA" id="ARBA00022729"/>
    </source>
</evidence>
<evidence type="ECO:0000313" key="6">
    <source>
        <dbReference type="Proteomes" id="UP000823769"/>
    </source>
</evidence>
<sequence>MKFIRIFLTVFLLLAAAAPSFSQDTREQESRRSALEKEIAQLEQQIAENISRSSSALNDLTLIRKQVETRKALVAESERQIMMIDDSITLTTANIAGLQARIDTLTSYFGRLVRSAYKNRDARVWYVYILTSRNFGQATRRYSYLKNLSSTLNDEAAQVKEMRAGLELELTRLDSLKVQATQLRDAQQKELAGLRAEEKRSDDLVSQLKRYRTRYQRQLETKRKQVEDLNREIERIIAEYIAEQKAREEEQRRAAAARQGEQAAAEAPAPVVDYELAAEFESNKGKLPWPADGPVLEKFGRHNHPVYTNIVMPFSNGISIGLAKGSAVRAVFDGEVKNVIAMPGYNMCVLVQHGSYFTFYCKLGQVSVKAGDKVSTGSIIGTVDTIDGQTQLHFQIWKEKSPQNPEIWLRSK</sequence>
<evidence type="ECO:0000256" key="3">
    <source>
        <dbReference type="SAM" id="SignalP"/>
    </source>
</evidence>
<keyword evidence="1 3" id="KW-0732">Signal</keyword>
<dbReference type="Pfam" id="PF01551">
    <property type="entry name" value="Peptidase_M23"/>
    <property type="match status" value="1"/>
</dbReference>
<feature type="chain" id="PRO_5038997111" evidence="3">
    <location>
        <begin position="23"/>
        <end position="412"/>
    </location>
</feature>
<reference evidence="5" key="1">
    <citation type="submission" date="2020-10" db="EMBL/GenBank/DDBJ databases">
        <authorList>
            <person name="Gilroy R."/>
        </authorList>
    </citation>
    <scope>NUCLEOTIDE SEQUENCE</scope>
    <source>
        <strain evidence="5">B3-1481</strain>
    </source>
</reference>
<keyword evidence="2" id="KW-0175">Coiled coil</keyword>
<dbReference type="InterPro" id="IPR016047">
    <property type="entry name" value="M23ase_b-sheet_dom"/>
</dbReference>
<protein>
    <submittedName>
        <fullName evidence="5">Peptidoglycan DD-metalloendopeptidase family protein</fullName>
    </submittedName>
</protein>
<dbReference type="AlphaFoldDB" id="A0A9D9NN02"/>
<dbReference type="InterPro" id="IPR050570">
    <property type="entry name" value="Cell_wall_metabolism_enzyme"/>
</dbReference>